<protein>
    <submittedName>
        <fullName evidence="2">Uncharacterized protein</fullName>
    </submittedName>
</protein>
<organism evidence="2 3">
    <name type="scientific">Candidatus Nanogingivalis gingivitcus</name>
    <dbReference type="NCBI Taxonomy" id="2171992"/>
    <lineage>
        <taxon>Bacteria</taxon>
        <taxon>Candidatus Saccharimonadota</taxon>
        <taxon>Candidatus Nanosyncoccalia</taxon>
        <taxon>Candidatus Nanogingivales</taxon>
        <taxon>Candidatus Nanogingivalaceae</taxon>
        <taxon>Candidatus Nanogingivalis</taxon>
    </lineage>
</organism>
<evidence type="ECO:0000256" key="1">
    <source>
        <dbReference type="SAM" id="MobiDB-lite"/>
    </source>
</evidence>
<proteinExistence type="predicted"/>
<feature type="compositionally biased region" description="Low complexity" evidence="1">
    <location>
        <begin position="141"/>
        <end position="213"/>
    </location>
</feature>
<evidence type="ECO:0000313" key="3">
    <source>
        <dbReference type="Proteomes" id="UP001190925"/>
    </source>
</evidence>
<gene>
    <name evidence="2" type="ORF">G6CMJM_00040</name>
</gene>
<dbReference type="EMBL" id="PRLK01000001">
    <property type="protein sequence ID" value="RYC72942.1"/>
    <property type="molecule type" value="Genomic_DNA"/>
</dbReference>
<feature type="compositionally biased region" description="Polar residues" evidence="1">
    <location>
        <begin position="214"/>
        <end position="233"/>
    </location>
</feature>
<feature type="region of interest" description="Disordered" evidence="1">
    <location>
        <begin position="125"/>
        <end position="246"/>
    </location>
</feature>
<accession>A0ABY0FJ25</accession>
<evidence type="ECO:0000313" key="2">
    <source>
        <dbReference type="EMBL" id="RYC72942.1"/>
    </source>
</evidence>
<dbReference type="RefSeq" id="WP_129718478.1">
    <property type="nucleotide sequence ID" value="NZ_PRLK01000001.1"/>
</dbReference>
<dbReference type="Proteomes" id="UP001190925">
    <property type="component" value="Unassembled WGS sequence"/>
</dbReference>
<reference evidence="2 3" key="2">
    <citation type="journal article" date="2020" name="Cell Rep.">
        <title>Acquisition and Adaptation of Ultra-small Parasitic Reduced Genome Bacteria to Mammalian Hosts.</title>
        <authorList>
            <person name="McLean J.S."/>
            <person name="Bor B."/>
            <person name="Kerns K.A."/>
            <person name="Liu Q."/>
            <person name="To T.T."/>
            <person name="Solden L."/>
            <person name="Hendrickson E.L."/>
            <person name="Wrighton K."/>
            <person name="Shi W."/>
            <person name="He X."/>
        </authorList>
    </citation>
    <scope>NUCLEOTIDE SEQUENCE [LARGE SCALE GENOMIC DNA]</scope>
    <source>
        <strain evidence="2 3">TM7_CMJM_G6_1_HOT_870</strain>
    </source>
</reference>
<reference evidence="2 3" key="1">
    <citation type="journal article" date="2018" name="bioRxiv">
        <title>Evidence of independent acquisition and adaption of ultra-small bacteria to human hosts across the highly diverse yet reduced genomes of the phylum Saccharibacteria.</title>
        <authorList>
            <person name="McLean J.S."/>
            <person name="Bor B."/>
            <person name="To T.T."/>
            <person name="Liu Q."/>
            <person name="Kearns K.A."/>
            <person name="Solden L.M."/>
            <person name="Wrighton K.C."/>
            <person name="He X."/>
            <person name="Shi W."/>
        </authorList>
    </citation>
    <scope>NUCLEOTIDE SEQUENCE [LARGE SCALE GENOMIC DNA]</scope>
    <source>
        <strain evidence="2 3">TM7_CMJM_G6_1_HOT_870</strain>
    </source>
</reference>
<keyword evidence="3" id="KW-1185">Reference proteome</keyword>
<name>A0ABY0FJ25_9BACT</name>
<comment type="caution">
    <text evidence="2">The sequence shown here is derived from an EMBL/GenBank/DDBJ whole genome shotgun (WGS) entry which is preliminary data.</text>
</comment>
<sequence>MKKMQKAGIVMLSVVVLGGVAPAVAPSVLNLNGSVVYAAEETHKVTIYYNLYDDPMSPFSSSSSSKVFYVTPNQPLSDHIPETLPGGYVFAGARAHSGGSEGVSLSSLNDPFGNWTNFYVTYPKSKRSGANNNAGTEVKPNNDGNANAGANNNAGTEVKPNNDGNANAGANNNAGTEVKPNNDGNANAGANNNAGTEVKPNNDGNANAGANNDTSKAQATNQQAKKGSSTVASASGKVEAKKASNTAAGSDLPMLLAMVGSVLALFSTLFKKSAKEE</sequence>